<evidence type="ECO:0000256" key="1">
    <source>
        <dbReference type="ARBA" id="ARBA00010531"/>
    </source>
</evidence>
<comment type="subunit">
    <text evidence="9">Part of the 50S ribosomal subunit.</text>
</comment>
<evidence type="ECO:0000256" key="10">
    <source>
        <dbReference type="RuleBase" id="RU000659"/>
    </source>
</evidence>
<dbReference type="HAMAP" id="MF_01318_B">
    <property type="entry name" value="Ribosomal_uL1_B"/>
    <property type="match status" value="1"/>
</dbReference>
<dbReference type="GO" id="GO:0000049">
    <property type="term" value="F:tRNA binding"/>
    <property type="evidence" value="ECO:0007669"/>
    <property type="project" value="UniProtKB-KW"/>
</dbReference>
<dbReference type="InterPro" id="IPR023673">
    <property type="entry name" value="Ribosomal_uL1_CS"/>
</dbReference>
<keyword evidence="9" id="KW-0820">tRNA-binding</keyword>
<organism evidence="11 12">
    <name type="scientific">Candidatus Viridilinea mediisalina</name>
    <dbReference type="NCBI Taxonomy" id="2024553"/>
    <lineage>
        <taxon>Bacteria</taxon>
        <taxon>Bacillati</taxon>
        <taxon>Chloroflexota</taxon>
        <taxon>Chloroflexia</taxon>
        <taxon>Chloroflexales</taxon>
        <taxon>Chloroflexineae</taxon>
        <taxon>Oscillochloridaceae</taxon>
        <taxon>Candidatus Viridilinea</taxon>
    </lineage>
</organism>
<evidence type="ECO:0000256" key="4">
    <source>
        <dbReference type="ARBA" id="ARBA00022845"/>
    </source>
</evidence>
<evidence type="ECO:0000256" key="5">
    <source>
        <dbReference type="ARBA" id="ARBA00022884"/>
    </source>
</evidence>
<sequence length="238" mass="25663">MAKHGKKYLAAAAKVEKDRLYTPEEAIDLLKEANFVRFDPTVEVHMRLGIDPRHADQNIRTTVALPHGTGKSVRVLVFCQNDAVQAALDAGANYAGNDELIARVDKENFFDFDVAIATPDMMGKVGRIGRKLGPRGLMPNPKSGTIVPADDLPRTIREVKGGRVEFRNDRTGILHVAIGKLSFTPEQIIENFAALMDAVKSSKPSGAKGTFIRSVTLTSTMGPGVPLNTTLAQAVTAG</sequence>
<evidence type="ECO:0000256" key="6">
    <source>
        <dbReference type="ARBA" id="ARBA00022980"/>
    </source>
</evidence>
<comment type="function">
    <text evidence="9">Protein L1 is also a translational repressor protein, it controls the translation of the L11 operon by binding to its mRNA.</text>
</comment>
<dbReference type="InterPro" id="IPR023674">
    <property type="entry name" value="Ribosomal_uL1-like"/>
</dbReference>
<dbReference type="SUPFAM" id="SSF56808">
    <property type="entry name" value="Ribosomal protein L1"/>
    <property type="match status" value="1"/>
</dbReference>
<comment type="similarity">
    <text evidence="1 9 10">Belongs to the universal ribosomal protein uL1 family.</text>
</comment>
<evidence type="ECO:0000256" key="8">
    <source>
        <dbReference type="ARBA" id="ARBA00035241"/>
    </source>
</evidence>
<dbReference type="Gene3D" id="3.30.190.20">
    <property type="match status" value="1"/>
</dbReference>
<gene>
    <name evidence="9" type="primary">rplA</name>
    <name evidence="11" type="ORF">CJ255_15470</name>
</gene>
<dbReference type="GO" id="GO:0006412">
    <property type="term" value="P:translation"/>
    <property type="evidence" value="ECO:0007669"/>
    <property type="project" value="UniProtKB-UniRule"/>
</dbReference>
<dbReference type="CDD" id="cd00403">
    <property type="entry name" value="Ribosomal_L1"/>
    <property type="match status" value="1"/>
</dbReference>
<dbReference type="PANTHER" id="PTHR36427:SF3">
    <property type="entry name" value="LARGE RIBOSOMAL SUBUNIT PROTEIN UL1M"/>
    <property type="match status" value="1"/>
</dbReference>
<dbReference type="PANTHER" id="PTHR36427">
    <property type="entry name" value="54S RIBOSOMAL PROTEIN L1, MITOCHONDRIAL"/>
    <property type="match status" value="1"/>
</dbReference>
<evidence type="ECO:0000313" key="11">
    <source>
        <dbReference type="EMBL" id="PDW02142.1"/>
    </source>
</evidence>
<keyword evidence="12" id="KW-1185">Reference proteome</keyword>
<keyword evidence="2 9" id="KW-0678">Repressor</keyword>
<comment type="function">
    <text evidence="9">Binds directly to 23S rRNA. The L1 stalk is quite mobile in the ribosome, and is involved in E site tRNA release.</text>
</comment>
<dbReference type="NCBIfam" id="TIGR01169">
    <property type="entry name" value="rplA_bact"/>
    <property type="match status" value="1"/>
</dbReference>
<dbReference type="PIRSF" id="PIRSF002155">
    <property type="entry name" value="Ribosomal_L1"/>
    <property type="match status" value="1"/>
</dbReference>
<dbReference type="GO" id="GO:0015934">
    <property type="term" value="C:large ribosomal subunit"/>
    <property type="evidence" value="ECO:0007669"/>
    <property type="project" value="InterPro"/>
</dbReference>
<dbReference type="Gene3D" id="3.40.50.790">
    <property type="match status" value="1"/>
</dbReference>
<dbReference type="GO" id="GO:0003735">
    <property type="term" value="F:structural constituent of ribosome"/>
    <property type="evidence" value="ECO:0007669"/>
    <property type="project" value="InterPro"/>
</dbReference>
<dbReference type="GO" id="GO:0019843">
    <property type="term" value="F:rRNA binding"/>
    <property type="evidence" value="ECO:0007669"/>
    <property type="project" value="UniProtKB-UniRule"/>
</dbReference>
<dbReference type="InterPro" id="IPR016095">
    <property type="entry name" value="Ribosomal_uL1_3-a/b-sand"/>
</dbReference>
<keyword evidence="4 9" id="KW-0810">Translation regulation</keyword>
<accession>A0A2A6RGJ2</accession>
<keyword evidence="5 9" id="KW-0694">RNA-binding</keyword>
<name>A0A2A6RGJ2_9CHLR</name>
<dbReference type="AlphaFoldDB" id="A0A2A6RGJ2"/>
<dbReference type="OrthoDB" id="9803740at2"/>
<dbReference type="PROSITE" id="PS01199">
    <property type="entry name" value="RIBOSOMAL_L1"/>
    <property type="match status" value="1"/>
</dbReference>
<dbReference type="Proteomes" id="UP000220527">
    <property type="component" value="Unassembled WGS sequence"/>
</dbReference>
<evidence type="ECO:0000256" key="9">
    <source>
        <dbReference type="HAMAP-Rule" id="MF_01318"/>
    </source>
</evidence>
<keyword evidence="3 9" id="KW-0699">rRNA-binding</keyword>
<reference evidence="12" key="1">
    <citation type="submission" date="2017-08" db="EMBL/GenBank/DDBJ databases">
        <authorList>
            <person name="Grouzdev D.S."/>
            <person name="Gaisin V.A."/>
            <person name="Rysina M.S."/>
            <person name="Gorlenko V.M."/>
        </authorList>
    </citation>
    <scope>NUCLEOTIDE SEQUENCE [LARGE SCALE GENOMIC DNA]</scope>
    <source>
        <strain evidence="12">Kir15-3F</strain>
    </source>
</reference>
<evidence type="ECO:0000256" key="2">
    <source>
        <dbReference type="ARBA" id="ARBA00022491"/>
    </source>
</evidence>
<comment type="caution">
    <text evidence="11">The sequence shown here is derived from an EMBL/GenBank/DDBJ whole genome shotgun (WGS) entry which is preliminary data.</text>
</comment>
<dbReference type="InterPro" id="IPR002143">
    <property type="entry name" value="Ribosomal_uL1"/>
</dbReference>
<dbReference type="FunFam" id="3.40.50.790:FF:000001">
    <property type="entry name" value="50S ribosomal protein L1"/>
    <property type="match status" value="1"/>
</dbReference>
<keyword evidence="6 9" id="KW-0689">Ribosomal protein</keyword>
<dbReference type="Pfam" id="PF00687">
    <property type="entry name" value="Ribosomal_L1"/>
    <property type="match status" value="1"/>
</dbReference>
<keyword evidence="7 9" id="KW-0687">Ribonucleoprotein</keyword>
<evidence type="ECO:0000256" key="3">
    <source>
        <dbReference type="ARBA" id="ARBA00022730"/>
    </source>
</evidence>
<dbReference type="RefSeq" id="WP_097644999.1">
    <property type="nucleotide sequence ID" value="NZ_NQWI01000085.1"/>
</dbReference>
<protein>
    <recommendedName>
        <fullName evidence="8 9">Large ribosomal subunit protein uL1</fullName>
    </recommendedName>
</protein>
<proteinExistence type="inferred from homology"/>
<dbReference type="EMBL" id="NQWI01000085">
    <property type="protein sequence ID" value="PDW02142.1"/>
    <property type="molecule type" value="Genomic_DNA"/>
</dbReference>
<evidence type="ECO:0000256" key="7">
    <source>
        <dbReference type="ARBA" id="ARBA00023274"/>
    </source>
</evidence>
<dbReference type="InterPro" id="IPR005878">
    <property type="entry name" value="Ribosom_uL1_bac-type"/>
</dbReference>
<dbReference type="InterPro" id="IPR028364">
    <property type="entry name" value="Ribosomal_uL1/biogenesis"/>
</dbReference>
<dbReference type="GO" id="GO:0006417">
    <property type="term" value="P:regulation of translation"/>
    <property type="evidence" value="ECO:0007669"/>
    <property type="project" value="UniProtKB-KW"/>
</dbReference>
<evidence type="ECO:0000313" key="12">
    <source>
        <dbReference type="Proteomes" id="UP000220527"/>
    </source>
</evidence>